<evidence type="ECO:0000256" key="14">
    <source>
        <dbReference type="ARBA" id="ARBA00023136"/>
    </source>
</evidence>
<keyword evidence="5" id="KW-1003">Cell membrane</keyword>
<feature type="region of interest" description="Disordered" evidence="15">
    <location>
        <begin position="1"/>
        <end position="107"/>
    </location>
</feature>
<dbReference type="AlphaFoldDB" id="A0A8X8BMD7"/>
<dbReference type="CDD" id="cd08391">
    <property type="entry name" value="C2A_C2C_Synaptotagmin_like"/>
    <property type="match status" value="1"/>
</dbReference>
<evidence type="ECO:0000313" key="18">
    <source>
        <dbReference type="Proteomes" id="UP000886611"/>
    </source>
</evidence>
<comment type="caution">
    <text evidence="17">The sequence shown here is derived from an EMBL/GenBank/DDBJ whole genome shotgun (WGS) entry which is preliminary data.</text>
</comment>
<gene>
    <name evidence="17" type="primary">Nufip2</name>
    <name evidence="17" type="ORF">GTO96_0019750</name>
</gene>
<evidence type="ECO:0000256" key="11">
    <source>
        <dbReference type="ARBA" id="ARBA00022989"/>
    </source>
</evidence>
<evidence type="ECO:0000256" key="9">
    <source>
        <dbReference type="ARBA" id="ARBA00022824"/>
    </source>
</evidence>
<dbReference type="GO" id="GO:0003723">
    <property type="term" value="F:RNA binding"/>
    <property type="evidence" value="ECO:0007669"/>
    <property type="project" value="InterPro"/>
</dbReference>
<dbReference type="Gene3D" id="2.60.40.150">
    <property type="entry name" value="C2 domain"/>
    <property type="match status" value="2"/>
</dbReference>
<evidence type="ECO:0000259" key="16">
    <source>
        <dbReference type="PROSITE" id="PS50004"/>
    </source>
</evidence>
<evidence type="ECO:0000256" key="3">
    <source>
        <dbReference type="ARBA" id="ARBA00005867"/>
    </source>
</evidence>
<keyword evidence="11" id="KW-1133">Transmembrane helix</keyword>
<feature type="non-terminal residue" evidence="17">
    <location>
        <position position="1"/>
    </location>
</feature>
<keyword evidence="13" id="KW-0446">Lipid-binding</keyword>
<evidence type="ECO:0000256" key="6">
    <source>
        <dbReference type="ARBA" id="ARBA00022692"/>
    </source>
</evidence>
<feature type="region of interest" description="Disordered" evidence="15">
    <location>
        <begin position="184"/>
        <end position="205"/>
    </location>
</feature>
<organism evidence="17 18">
    <name type="scientific">Polypterus senegalus</name>
    <name type="common">Senegal bichir</name>
    <dbReference type="NCBI Taxonomy" id="55291"/>
    <lineage>
        <taxon>Eukaryota</taxon>
        <taxon>Metazoa</taxon>
        <taxon>Chordata</taxon>
        <taxon>Craniata</taxon>
        <taxon>Vertebrata</taxon>
        <taxon>Euteleostomi</taxon>
        <taxon>Actinopterygii</taxon>
        <taxon>Polypteriformes</taxon>
        <taxon>Polypteridae</taxon>
        <taxon>Polypterus</taxon>
    </lineage>
</organism>
<dbReference type="PANTHER" id="PTHR28333">
    <property type="entry name" value="NUCLEAR FRAGILE X MENTAL RETARDATION-INTERACTING PROTEIN 2"/>
    <property type="match status" value="1"/>
</dbReference>
<proteinExistence type="inferred from homology"/>
<evidence type="ECO:0000256" key="8">
    <source>
        <dbReference type="ARBA" id="ARBA00022737"/>
    </source>
</evidence>
<sequence length="1168" mass="129366">MRTRATPPFSGNTLPSRSMEEQPCVRAHHHRHADEAGNPNCPPTVVKHEQNHEQGQPSKTSKKKTGDVKVNGSTTDKDSSVSPKSQDSRDVHVFYPNGPRTDNRHQVDSKIRPKRGFRFTTHFSFKLGDRVIYSYKNVMDRRNDKPLESRLREGKAIDKREAVPLLNGVLPFNVFSFANGYPSKSAHDNDGSGSESGYTTPKKRKARCNSIKSCDNLSFGQDKTMQQESSPLLKKEFETIQPDLAEKLTGKLEGIKTTVKSEASAGLAAARPKPVSEIQKKNSELKLCAAGKKNEDRLIKSKLTSAVPTKEDSWTLFKPPPVFPVDNSSAKIVPKISYASKVKENLNKAAQGVGDAVSSRASGKLSQVPMSAMKAVSSPCFTNGPMSTDCNSCEPQALFTPAASTVISPSFSEGESEVSSPDSGCLVVSAKIEQKKANPFSCPLNMQPQFSSISLTDIPLSQTNQQTLGDIFQNQWGLSFINEPSAGPEASPSASESRMTEVTFQGDYPSALTLQGPEILPSGPECLVFPKAFEFDKRTSPPNLSGILKSSLVVSGCESAASTFEAQKIFGDELQKTEDGKLGAILFVQSPPASPTNPVLAFAKDQRCRRDFDRRDSWGSFDLRAAVIYHTKAWMAADGRPCMGRHSITWEAWVWGTRYRQAANYVGDVVMGDAAPPHTATELQAMAIYIDMSDAKILELVSSYLVLPKRLCIPLIDKIQVAQLKFPLPHGVVRVHLEAAKDLVRKDTYLMGMVKGKSDPYAILRIGTQTYRSRTIKEELNPSWKEVYEFVVHEAPGQDLDVELFDEDPDKDDFLGSLCIDLGEVMKDRVVDEWFPLNDIESGEVHLKLEWLSLLVDQQKLVERNQFEYSNNEYGLKKTKNPKYIKVKDDDRNCALGTLTIPLYRILTASEMTLDQRFQLDHSGPSSTIKMKVLLRILTLEEPDPDSIYTGLNALKKVPLSVKKKKVPSKSEPSPSEQKKHELFTRPTSGLHYTSSETNLDREKLQPSFRTAVASDPKPSGVATPVARKSSVLQPNRKTETTSMISDISVCSSHFDLIDGQLPLPKFEFPVPQDEVKKRKLEIAVKNNRSFTSHERKELGKEAGAAKEATAMKCSHLHIKENFRQLNEVHSGPKTSAVNSHKSGKSYGRFSRIITADFKAVCEAVYET</sequence>
<evidence type="ECO:0000256" key="1">
    <source>
        <dbReference type="ARBA" id="ARBA00004202"/>
    </source>
</evidence>
<evidence type="ECO:0000256" key="2">
    <source>
        <dbReference type="ARBA" id="ARBA00004477"/>
    </source>
</evidence>
<keyword evidence="8" id="KW-0677">Repeat</keyword>
<dbReference type="InterPro" id="IPR037733">
    <property type="entry name" value="Ext_Synaptotagmin_C2A"/>
</dbReference>
<feature type="domain" description="C2" evidence="16">
    <location>
        <begin position="715"/>
        <end position="835"/>
    </location>
</feature>
<feature type="region of interest" description="Disordered" evidence="15">
    <location>
        <begin position="962"/>
        <end position="1038"/>
    </location>
</feature>
<keyword evidence="10" id="KW-0106">Calcium</keyword>
<dbReference type="EMBL" id="JAATIS010005477">
    <property type="protein sequence ID" value="KAG2459582.1"/>
    <property type="molecule type" value="Genomic_DNA"/>
</dbReference>
<keyword evidence="18" id="KW-1185">Reference proteome</keyword>
<dbReference type="GO" id="GO:0005886">
    <property type="term" value="C:plasma membrane"/>
    <property type="evidence" value="ECO:0007669"/>
    <property type="project" value="UniProtKB-SubCell"/>
</dbReference>
<dbReference type="GO" id="GO:0006869">
    <property type="term" value="P:lipid transport"/>
    <property type="evidence" value="ECO:0007669"/>
    <property type="project" value="UniProtKB-KW"/>
</dbReference>
<evidence type="ECO:0000256" key="4">
    <source>
        <dbReference type="ARBA" id="ARBA00022448"/>
    </source>
</evidence>
<dbReference type="InterPro" id="IPR000008">
    <property type="entry name" value="C2_dom"/>
</dbReference>
<keyword evidence="14" id="KW-0472">Membrane</keyword>
<comment type="similarity">
    <text evidence="3">Belongs to the extended synaptotagmin family.</text>
</comment>
<evidence type="ECO:0000256" key="13">
    <source>
        <dbReference type="ARBA" id="ARBA00023121"/>
    </source>
</evidence>
<dbReference type="SMART" id="SM00239">
    <property type="entry name" value="C2"/>
    <property type="match status" value="1"/>
</dbReference>
<evidence type="ECO:0000256" key="7">
    <source>
        <dbReference type="ARBA" id="ARBA00022723"/>
    </source>
</evidence>
<dbReference type="PANTHER" id="PTHR28333:SF2">
    <property type="entry name" value="FMR1-INTERACTING PROTEIN NUFIP2"/>
    <property type="match status" value="1"/>
</dbReference>
<dbReference type="Proteomes" id="UP000886611">
    <property type="component" value="Unassembled WGS sequence"/>
</dbReference>
<evidence type="ECO:0000313" key="17">
    <source>
        <dbReference type="EMBL" id="KAG2459582.1"/>
    </source>
</evidence>
<feature type="non-terminal residue" evidence="17">
    <location>
        <position position="1168"/>
    </location>
</feature>
<dbReference type="GO" id="GO:0061817">
    <property type="term" value="P:endoplasmic reticulum-plasma membrane tethering"/>
    <property type="evidence" value="ECO:0007669"/>
    <property type="project" value="InterPro"/>
</dbReference>
<comment type="subcellular location">
    <subcellularLocation>
        <location evidence="1">Cell membrane</location>
        <topology evidence="1">Peripheral membrane protein</topology>
    </subcellularLocation>
    <subcellularLocation>
        <location evidence="2">Endoplasmic reticulum membrane</location>
        <topology evidence="2">Multi-pass membrane protein</topology>
    </subcellularLocation>
</comment>
<dbReference type="SUPFAM" id="SSF49562">
    <property type="entry name" value="C2 domain (Calcium/lipid-binding domain, CaLB)"/>
    <property type="match status" value="1"/>
</dbReference>
<dbReference type="Pfam" id="PF15293">
    <property type="entry name" value="NUFIP2"/>
    <property type="match status" value="1"/>
</dbReference>
<keyword evidence="12" id="KW-0445">Lipid transport</keyword>
<evidence type="ECO:0000256" key="15">
    <source>
        <dbReference type="SAM" id="MobiDB-lite"/>
    </source>
</evidence>
<keyword evidence="6" id="KW-0812">Transmembrane</keyword>
<dbReference type="InterPro" id="IPR035892">
    <property type="entry name" value="C2_domain_sf"/>
</dbReference>
<dbReference type="PROSITE" id="PS50004">
    <property type="entry name" value="C2"/>
    <property type="match status" value="1"/>
</dbReference>
<accession>A0A8X8BMD7</accession>
<evidence type="ECO:0000256" key="5">
    <source>
        <dbReference type="ARBA" id="ARBA00022475"/>
    </source>
</evidence>
<keyword evidence="7" id="KW-0479">Metal-binding</keyword>
<dbReference type="Pfam" id="PF00168">
    <property type="entry name" value="C2"/>
    <property type="match status" value="1"/>
</dbReference>
<keyword evidence="9" id="KW-0256">Endoplasmic reticulum</keyword>
<feature type="compositionally biased region" description="Polar residues" evidence="15">
    <location>
        <begin position="986"/>
        <end position="998"/>
    </location>
</feature>
<dbReference type="GO" id="GO:0010494">
    <property type="term" value="C:cytoplasmic stress granule"/>
    <property type="evidence" value="ECO:0007669"/>
    <property type="project" value="TreeGrafter"/>
</dbReference>
<keyword evidence="4" id="KW-0813">Transport</keyword>
<dbReference type="GO" id="GO:0046872">
    <property type="term" value="F:metal ion binding"/>
    <property type="evidence" value="ECO:0007669"/>
    <property type="project" value="UniProtKB-KW"/>
</dbReference>
<evidence type="ECO:0000256" key="10">
    <source>
        <dbReference type="ARBA" id="ARBA00022837"/>
    </source>
</evidence>
<dbReference type="InterPro" id="IPR032747">
    <property type="entry name" value="NUFIP2"/>
</dbReference>
<name>A0A8X8BMD7_POLSE</name>
<evidence type="ECO:0000256" key="12">
    <source>
        <dbReference type="ARBA" id="ARBA00023055"/>
    </source>
</evidence>
<dbReference type="GO" id="GO:0005789">
    <property type="term" value="C:endoplasmic reticulum membrane"/>
    <property type="evidence" value="ECO:0007669"/>
    <property type="project" value="UniProtKB-SubCell"/>
</dbReference>
<protein>
    <submittedName>
        <fullName evidence="17">NUFP2 protein</fullName>
    </submittedName>
</protein>
<reference evidence="17 18" key="1">
    <citation type="journal article" date="2021" name="Cell">
        <title>Tracing the genetic footprints of vertebrate landing in non-teleost ray-finned fishes.</title>
        <authorList>
            <person name="Bi X."/>
            <person name="Wang K."/>
            <person name="Yang L."/>
            <person name="Pan H."/>
            <person name="Jiang H."/>
            <person name="Wei Q."/>
            <person name="Fang M."/>
            <person name="Yu H."/>
            <person name="Zhu C."/>
            <person name="Cai Y."/>
            <person name="He Y."/>
            <person name="Gan X."/>
            <person name="Zeng H."/>
            <person name="Yu D."/>
            <person name="Zhu Y."/>
            <person name="Jiang H."/>
            <person name="Qiu Q."/>
            <person name="Yang H."/>
            <person name="Zhang Y.E."/>
            <person name="Wang W."/>
            <person name="Zhu M."/>
            <person name="He S."/>
            <person name="Zhang G."/>
        </authorList>
    </citation>
    <scope>NUCLEOTIDE SEQUENCE [LARGE SCALE GENOMIC DNA]</scope>
    <source>
        <strain evidence="17">Bchr_013</strain>
    </source>
</reference>
<dbReference type="GO" id="GO:0008289">
    <property type="term" value="F:lipid binding"/>
    <property type="evidence" value="ECO:0007669"/>
    <property type="project" value="UniProtKB-KW"/>
</dbReference>
<dbReference type="FunFam" id="2.60.40.150:FF:000025">
    <property type="entry name" value="Extended synaptotagmin 2"/>
    <property type="match status" value="1"/>
</dbReference>
<dbReference type="GO" id="GO:0005654">
    <property type="term" value="C:nucleoplasm"/>
    <property type="evidence" value="ECO:0007669"/>
    <property type="project" value="TreeGrafter"/>
</dbReference>